<organism evidence="3">
    <name type="scientific">Culicoides sonorensis</name>
    <name type="common">Biting midge</name>
    <dbReference type="NCBI Taxonomy" id="179676"/>
    <lineage>
        <taxon>Eukaryota</taxon>
        <taxon>Metazoa</taxon>
        <taxon>Ecdysozoa</taxon>
        <taxon>Arthropoda</taxon>
        <taxon>Hexapoda</taxon>
        <taxon>Insecta</taxon>
        <taxon>Pterygota</taxon>
        <taxon>Neoptera</taxon>
        <taxon>Endopterygota</taxon>
        <taxon>Diptera</taxon>
        <taxon>Nematocera</taxon>
        <taxon>Chironomoidea</taxon>
        <taxon>Ceratopogonidae</taxon>
        <taxon>Ceratopogoninae</taxon>
        <taxon>Culicoides</taxon>
        <taxon>Monoculicoides</taxon>
    </lineage>
</organism>
<evidence type="ECO:0000313" key="3">
    <source>
        <dbReference type="EMBL" id="SSX32618.1"/>
    </source>
</evidence>
<dbReference type="VEuPathDB" id="VectorBase:CSON005203"/>
<evidence type="ECO:0000313" key="2">
    <source>
        <dbReference type="EMBL" id="SSX13179.1"/>
    </source>
</evidence>
<feature type="chain" id="PRO_5036062424" evidence="1">
    <location>
        <begin position="24"/>
        <end position="126"/>
    </location>
</feature>
<reference evidence="3" key="2">
    <citation type="submission" date="2018-07" db="EMBL/GenBank/DDBJ databases">
        <authorList>
            <person name="Quirk P.G."/>
            <person name="Krulwich T.A."/>
        </authorList>
    </citation>
    <scope>NUCLEOTIDE SEQUENCE</scope>
</reference>
<protein>
    <submittedName>
        <fullName evidence="3">CSON005203 protein</fullName>
    </submittedName>
</protein>
<proteinExistence type="predicted"/>
<sequence length="126" mass="13981">MNKIIIFACIASVLLFHIESASGLRCYDCKQPNQECLLNYQNKVTDCDSEFISGAISTLTGQKRVCAKYGNGQFAIRGCFVDNICEGKDHCTTCDTDLCNSADLKVISMYTLMTSAVIVFLCKLFY</sequence>
<dbReference type="AlphaFoldDB" id="A0A336N2K3"/>
<dbReference type="EMBL" id="UFQS01002087">
    <property type="protein sequence ID" value="SSX13179.1"/>
    <property type="molecule type" value="Genomic_DNA"/>
</dbReference>
<keyword evidence="1" id="KW-0732">Signal</keyword>
<feature type="signal peptide" evidence="1">
    <location>
        <begin position="1"/>
        <end position="23"/>
    </location>
</feature>
<name>A0A336N2K3_CULSO</name>
<evidence type="ECO:0000256" key="1">
    <source>
        <dbReference type="SAM" id="SignalP"/>
    </source>
</evidence>
<reference evidence="2" key="1">
    <citation type="submission" date="2018-04" db="EMBL/GenBank/DDBJ databases">
        <authorList>
            <person name="Go L.Y."/>
            <person name="Mitchell J.A."/>
        </authorList>
    </citation>
    <scope>NUCLEOTIDE SEQUENCE</scope>
    <source>
        <tissue evidence="2">Whole organism</tissue>
    </source>
</reference>
<gene>
    <name evidence="3" type="primary">CSON005203</name>
</gene>
<accession>A0A336N2K3</accession>
<dbReference type="EMBL" id="UFQT01002087">
    <property type="protein sequence ID" value="SSX32618.1"/>
    <property type="molecule type" value="Genomic_DNA"/>
</dbReference>